<sequence>MEALDLARWQFGITTVYHFLFVPLTIGLSVIVASLQTAWYRTGKYRYLRATKFFGKLFLINFAMGVVTGIVQEFQFGMNWSEYSRFVGDVFGAPLAMEALLAFFLESTFIGLWIFGWDRLPRRVHLACIWAAAIGTNLSAYFILAANAWMRHPVGFARDSETGRAQLTDIWAVLSNTQAWSTYLHVVSAAFITAGMFVAAVSAYKLWSSWPARGGGEAAEGTGRTAGAGEAPAADTPAGRERELFRTTLRVGMVVALAAGVLAVYSGDHQAKLAAAYEPMKLAAAEAHWETEEGAPFSTFAVGDTDERLNIVDVNVPHVLSFLATGTVDGTVQGMNDLQAEYEELYGEGDYVPNVFVLYWSFRLMIGLGLAAVAVSAAGLWLTRRRRLPRSGWFYTAAVLALPSALAANILGWILTEMGRQPWTVHGELLTAASVSPGVSLGQVAFSLTMFTLVYGVLAVVEGSLLWRYIKAGPSHVVPDREDEDEPDSDASVPAFVY</sequence>
<evidence type="ECO:0000256" key="7">
    <source>
        <dbReference type="ARBA" id="ARBA00022723"/>
    </source>
</evidence>
<evidence type="ECO:0000256" key="12">
    <source>
        <dbReference type="PIRNR" id="PIRNR006446"/>
    </source>
</evidence>
<proteinExistence type="inferred from homology"/>
<keyword evidence="15" id="KW-1185">Reference proteome</keyword>
<keyword evidence="11 12" id="KW-0472">Membrane</keyword>
<keyword evidence="9 12" id="KW-1133">Transmembrane helix</keyword>
<dbReference type="PIRSF" id="PIRSF006446">
    <property type="entry name" value="Cyt_quinol_oxidase_1"/>
    <property type="match status" value="1"/>
</dbReference>
<keyword evidence="3 12" id="KW-0813">Transport</keyword>
<feature type="region of interest" description="Disordered" evidence="13">
    <location>
        <begin position="217"/>
        <end position="239"/>
    </location>
</feature>
<comment type="similarity">
    <text evidence="2 12">Belongs to the cytochrome ubiquinol oxidase subunit 1 family.</text>
</comment>
<evidence type="ECO:0000256" key="4">
    <source>
        <dbReference type="ARBA" id="ARBA00022475"/>
    </source>
</evidence>
<keyword evidence="5 12" id="KW-0349">Heme</keyword>
<keyword evidence="7 12" id="KW-0479">Metal-binding</keyword>
<dbReference type="InterPro" id="IPR002585">
    <property type="entry name" value="Cyt-d_ubiquinol_oxidase_su_1"/>
</dbReference>
<evidence type="ECO:0000256" key="1">
    <source>
        <dbReference type="ARBA" id="ARBA00004651"/>
    </source>
</evidence>
<evidence type="ECO:0000313" key="14">
    <source>
        <dbReference type="EMBL" id="MFD0801777.1"/>
    </source>
</evidence>
<evidence type="ECO:0000256" key="10">
    <source>
        <dbReference type="ARBA" id="ARBA00023004"/>
    </source>
</evidence>
<name>A0ABW3BF81_9ACTN</name>
<evidence type="ECO:0000256" key="13">
    <source>
        <dbReference type="SAM" id="MobiDB-lite"/>
    </source>
</evidence>
<evidence type="ECO:0000256" key="3">
    <source>
        <dbReference type="ARBA" id="ARBA00022448"/>
    </source>
</evidence>
<evidence type="ECO:0000256" key="2">
    <source>
        <dbReference type="ARBA" id="ARBA00009819"/>
    </source>
</evidence>
<evidence type="ECO:0000256" key="11">
    <source>
        <dbReference type="ARBA" id="ARBA00023136"/>
    </source>
</evidence>
<feature type="transmembrane region" description="Helical" evidence="12">
    <location>
        <begin position="127"/>
        <end position="150"/>
    </location>
</feature>
<dbReference type="Pfam" id="PF01654">
    <property type="entry name" value="Cyt_bd_oxida_I"/>
    <property type="match status" value="1"/>
</dbReference>
<feature type="transmembrane region" description="Helical" evidence="12">
    <location>
        <begin position="20"/>
        <end position="41"/>
    </location>
</feature>
<reference evidence="15" key="1">
    <citation type="journal article" date="2019" name="Int. J. Syst. Evol. Microbiol.">
        <title>The Global Catalogue of Microorganisms (GCM) 10K type strain sequencing project: providing services to taxonomists for standard genome sequencing and annotation.</title>
        <authorList>
            <consortium name="The Broad Institute Genomics Platform"/>
            <consortium name="The Broad Institute Genome Sequencing Center for Infectious Disease"/>
            <person name="Wu L."/>
            <person name="Ma J."/>
        </authorList>
    </citation>
    <scope>NUCLEOTIDE SEQUENCE [LARGE SCALE GENOMIC DNA]</scope>
    <source>
        <strain evidence="15">CCUG 63369</strain>
    </source>
</reference>
<dbReference type="PANTHER" id="PTHR30365:SF15">
    <property type="entry name" value="CYTOCHROME BD UBIQUINOL OXIDASE SUBUNIT 1"/>
    <property type="match status" value="1"/>
</dbReference>
<evidence type="ECO:0000256" key="6">
    <source>
        <dbReference type="ARBA" id="ARBA00022692"/>
    </source>
</evidence>
<keyword evidence="10 12" id="KW-0408">Iron</keyword>
<feature type="transmembrane region" description="Helical" evidence="12">
    <location>
        <begin position="360"/>
        <end position="382"/>
    </location>
</feature>
<dbReference type="EMBL" id="JBHTHR010000294">
    <property type="protein sequence ID" value="MFD0801777.1"/>
    <property type="molecule type" value="Genomic_DNA"/>
</dbReference>
<protein>
    <submittedName>
        <fullName evidence="14">Cytochrome ubiquinol oxidase subunit I</fullName>
    </submittedName>
</protein>
<feature type="transmembrane region" description="Helical" evidence="12">
    <location>
        <begin position="394"/>
        <end position="415"/>
    </location>
</feature>
<accession>A0ABW3BF81</accession>
<evidence type="ECO:0000256" key="9">
    <source>
        <dbReference type="ARBA" id="ARBA00022989"/>
    </source>
</evidence>
<feature type="transmembrane region" description="Helical" evidence="12">
    <location>
        <begin position="183"/>
        <end position="204"/>
    </location>
</feature>
<feature type="transmembrane region" description="Helical" evidence="12">
    <location>
        <begin position="91"/>
        <end position="115"/>
    </location>
</feature>
<keyword evidence="6 12" id="KW-0812">Transmembrane</keyword>
<feature type="compositionally biased region" description="Low complexity" evidence="13">
    <location>
        <begin position="219"/>
        <end position="237"/>
    </location>
</feature>
<comment type="subcellular location">
    <subcellularLocation>
        <location evidence="1">Cell membrane</location>
        <topology evidence="1">Multi-pass membrane protein</topology>
    </subcellularLocation>
</comment>
<dbReference type="PANTHER" id="PTHR30365">
    <property type="entry name" value="CYTOCHROME D UBIQUINOL OXIDASE"/>
    <property type="match status" value="1"/>
</dbReference>
<feature type="transmembrane region" description="Helical" evidence="12">
    <location>
        <begin position="435"/>
        <end position="461"/>
    </location>
</feature>
<organism evidence="14 15">
    <name type="scientific">Streptomonospora algeriensis</name>
    <dbReference type="NCBI Taxonomy" id="995084"/>
    <lineage>
        <taxon>Bacteria</taxon>
        <taxon>Bacillati</taxon>
        <taxon>Actinomycetota</taxon>
        <taxon>Actinomycetes</taxon>
        <taxon>Streptosporangiales</taxon>
        <taxon>Nocardiopsidaceae</taxon>
        <taxon>Streptomonospora</taxon>
    </lineage>
</organism>
<evidence type="ECO:0000313" key="15">
    <source>
        <dbReference type="Proteomes" id="UP001596956"/>
    </source>
</evidence>
<comment type="caution">
    <text evidence="14">The sequence shown here is derived from an EMBL/GenBank/DDBJ whole genome shotgun (WGS) entry which is preliminary data.</text>
</comment>
<feature type="region of interest" description="Disordered" evidence="13">
    <location>
        <begin position="478"/>
        <end position="498"/>
    </location>
</feature>
<dbReference type="Proteomes" id="UP001596956">
    <property type="component" value="Unassembled WGS sequence"/>
</dbReference>
<evidence type="ECO:0000256" key="8">
    <source>
        <dbReference type="ARBA" id="ARBA00022982"/>
    </source>
</evidence>
<gene>
    <name evidence="14" type="ORF">ACFQZU_10670</name>
</gene>
<evidence type="ECO:0000256" key="5">
    <source>
        <dbReference type="ARBA" id="ARBA00022617"/>
    </source>
</evidence>
<feature type="transmembrane region" description="Helical" evidence="12">
    <location>
        <begin position="53"/>
        <end position="71"/>
    </location>
</feature>
<keyword evidence="8 12" id="KW-0249">Electron transport</keyword>
<feature type="transmembrane region" description="Helical" evidence="12">
    <location>
        <begin position="249"/>
        <end position="267"/>
    </location>
</feature>
<keyword evidence="4 12" id="KW-1003">Cell membrane</keyword>